<dbReference type="RefSeq" id="WP_209906081.1">
    <property type="nucleotide sequence ID" value="NZ_JAGIOE010000001.1"/>
</dbReference>
<dbReference type="EMBL" id="JAGIOE010000001">
    <property type="protein sequence ID" value="MBP2372820.1"/>
    <property type="molecule type" value="Genomic_DNA"/>
</dbReference>
<dbReference type="Gene3D" id="1.10.10.10">
    <property type="entry name" value="Winged helix-like DNA-binding domain superfamily/Winged helix DNA-binding domain"/>
    <property type="match status" value="1"/>
</dbReference>
<evidence type="ECO:0000259" key="1">
    <source>
        <dbReference type="PROSITE" id="PS50043"/>
    </source>
</evidence>
<dbReference type="CDD" id="cd06170">
    <property type="entry name" value="LuxR_C_like"/>
    <property type="match status" value="1"/>
</dbReference>
<dbReference type="InterPro" id="IPR036388">
    <property type="entry name" value="WH-like_DNA-bd_sf"/>
</dbReference>
<proteinExistence type="predicted"/>
<sequence length="759" mass="82962">MARFLAWDDGTCRLLFIRSAAGTGRGYFARSWIGNRDGEVLDWSAGGLDEAAETERLLQRLRADATLHLAVILAPGASLWDLSSRTPCLVAKHRDLLLDARETARLVGTHATAGGDQGIHELSGGWLAAAQALAADPKAGARAQQIIRRGLAAWLAHRDPGGALSEAGFLPAFDRRTVEAFYGEFSPVVHTLEELVEAGLVQEDGRGGWMMPAMVRQVLVERVGLRGHELTSALEQASVNAMAATRGVGAAVDSAVARHSWSALLNLLLEHWVDIFLGNPQQLGAVAAKVPPFIAAQTEYMRIGLRFLGQTDRDGMALQLPGFEPDYATNQTAQRLRRDAQRLYAKPDNQALAVGLLETGHLRMEGLYPEAAHAAKRLLEALHRALDTQKLNPALVSWVELQAGISLQLAGFDLQARQAYERGFHWAQVSGKAFLLADLAGKLALINILEGDSASAERWLAEHDVAVGDVGWGRTVAERTAAMARAYLALARLDYAGFEELMGTLPPKPDNDEFWAAHAQLLALRKINAGLSDAARALVSSLRQERRYASASPLAQRLFDDTLMLAEILERGGMRTGTAIGAEHRDPLLLALGHLLNGNPDAALAALQDVPLTRGMRRRGNLALYLDLAARNPEGPTPQALQRVRRLHRDSGVLYEISILGLVPGWSEVGRALQLEPEEFQRLGYALDLAPAPLPRRPVLTAREQEVLRQLRAGMTRRQIAEADYRSENTVKTQMRSLYRKLEASDVEHALEHARNWGL</sequence>
<dbReference type="PROSITE" id="PS50043">
    <property type="entry name" value="HTH_LUXR_2"/>
    <property type="match status" value="1"/>
</dbReference>
<keyword evidence="2" id="KW-0238">DNA-binding</keyword>
<dbReference type="GO" id="GO:0003677">
    <property type="term" value="F:DNA binding"/>
    <property type="evidence" value="ECO:0007669"/>
    <property type="project" value="UniProtKB-KW"/>
</dbReference>
<reference evidence="2 3" key="1">
    <citation type="submission" date="2021-03" db="EMBL/GenBank/DDBJ databases">
        <title>Sequencing the genomes of 1000 actinobacteria strains.</title>
        <authorList>
            <person name="Klenk H.-P."/>
        </authorList>
    </citation>
    <scope>NUCLEOTIDE SEQUENCE [LARGE SCALE GENOMIC DNA]</scope>
    <source>
        <strain evidence="2 3">DSM 15454</strain>
    </source>
</reference>
<organism evidence="2 3">
    <name type="scientific">Paeniglutamicibacter psychrophenolicus</name>
    <dbReference type="NCBI Taxonomy" id="257454"/>
    <lineage>
        <taxon>Bacteria</taxon>
        <taxon>Bacillati</taxon>
        <taxon>Actinomycetota</taxon>
        <taxon>Actinomycetes</taxon>
        <taxon>Micrococcales</taxon>
        <taxon>Micrococcaceae</taxon>
        <taxon>Paeniglutamicibacter</taxon>
    </lineage>
</organism>
<dbReference type="Pfam" id="PF00196">
    <property type="entry name" value="GerE"/>
    <property type="match status" value="1"/>
</dbReference>
<protein>
    <submittedName>
        <fullName evidence="2">DNA-binding CsgD family transcriptional regulator</fullName>
    </submittedName>
</protein>
<dbReference type="Proteomes" id="UP000766570">
    <property type="component" value="Unassembled WGS sequence"/>
</dbReference>
<dbReference type="PRINTS" id="PR00038">
    <property type="entry name" value="HTHLUXR"/>
</dbReference>
<dbReference type="SMART" id="SM00421">
    <property type="entry name" value="HTH_LUXR"/>
    <property type="match status" value="1"/>
</dbReference>
<keyword evidence="3" id="KW-1185">Reference proteome</keyword>
<dbReference type="InterPro" id="IPR000792">
    <property type="entry name" value="Tscrpt_reg_LuxR_C"/>
</dbReference>
<evidence type="ECO:0000313" key="3">
    <source>
        <dbReference type="Proteomes" id="UP000766570"/>
    </source>
</evidence>
<feature type="domain" description="HTH luxR-type" evidence="1">
    <location>
        <begin position="693"/>
        <end position="758"/>
    </location>
</feature>
<name>A0ABS4W9F8_9MICC</name>
<dbReference type="SUPFAM" id="SSF46894">
    <property type="entry name" value="C-terminal effector domain of the bipartite response regulators"/>
    <property type="match status" value="1"/>
</dbReference>
<comment type="caution">
    <text evidence="2">The sequence shown here is derived from an EMBL/GenBank/DDBJ whole genome shotgun (WGS) entry which is preliminary data.</text>
</comment>
<dbReference type="InterPro" id="IPR016032">
    <property type="entry name" value="Sig_transdc_resp-reg_C-effctor"/>
</dbReference>
<evidence type="ECO:0000313" key="2">
    <source>
        <dbReference type="EMBL" id="MBP2372820.1"/>
    </source>
</evidence>
<gene>
    <name evidence="2" type="ORF">JOF46_000732</name>
</gene>
<accession>A0ABS4W9F8</accession>